<accession>A0ABQ8FAF4</accession>
<feature type="region of interest" description="Disordered" evidence="5">
    <location>
        <begin position="871"/>
        <end position="945"/>
    </location>
</feature>
<dbReference type="Pfam" id="PF00012">
    <property type="entry name" value="HSP70"/>
    <property type="match status" value="1"/>
</dbReference>
<keyword evidence="1" id="KW-0547">Nucleotide-binding</keyword>
<evidence type="ECO:0000256" key="3">
    <source>
        <dbReference type="ARBA" id="ARBA00022840"/>
    </source>
</evidence>
<dbReference type="InterPro" id="IPR029047">
    <property type="entry name" value="HSP70_peptide-bd_sf"/>
</dbReference>
<feature type="transmembrane region" description="Helical" evidence="6">
    <location>
        <begin position="971"/>
        <end position="986"/>
    </location>
</feature>
<feature type="signal peptide" evidence="7">
    <location>
        <begin position="1"/>
        <end position="21"/>
    </location>
</feature>
<evidence type="ECO:0000313" key="8">
    <source>
        <dbReference type="EMBL" id="KAH6594872.1"/>
    </source>
</evidence>
<protein>
    <submittedName>
        <fullName evidence="8">Uncharacterized protein</fullName>
    </submittedName>
</protein>
<dbReference type="Gene3D" id="3.90.640.10">
    <property type="entry name" value="Actin, Chain A, domain 4"/>
    <property type="match status" value="1"/>
</dbReference>
<evidence type="ECO:0000256" key="6">
    <source>
        <dbReference type="SAM" id="Phobius"/>
    </source>
</evidence>
<dbReference type="PRINTS" id="PR00301">
    <property type="entry name" value="HEATSHOCK70"/>
</dbReference>
<dbReference type="InterPro" id="IPR043129">
    <property type="entry name" value="ATPase_NBD"/>
</dbReference>
<dbReference type="Gene3D" id="3.30.420.40">
    <property type="match status" value="2"/>
</dbReference>
<dbReference type="Gene3D" id="3.30.30.30">
    <property type="match status" value="1"/>
</dbReference>
<proteinExistence type="predicted"/>
<dbReference type="EMBL" id="JAFCIX010000326">
    <property type="protein sequence ID" value="KAH6594872.1"/>
    <property type="molecule type" value="Genomic_DNA"/>
</dbReference>
<feature type="compositionally biased region" description="Low complexity" evidence="5">
    <location>
        <begin position="909"/>
        <end position="920"/>
    </location>
</feature>
<gene>
    <name evidence="8" type="ORF">BASA50_006224</name>
</gene>
<keyword evidence="9" id="KW-1185">Reference proteome</keyword>
<feature type="region of interest" description="Disordered" evidence="5">
    <location>
        <begin position="598"/>
        <end position="652"/>
    </location>
</feature>
<feature type="compositionally biased region" description="Low complexity" evidence="5">
    <location>
        <begin position="888"/>
        <end position="899"/>
    </location>
</feature>
<keyword evidence="6" id="KW-0472">Membrane</keyword>
<dbReference type="InterPro" id="IPR029048">
    <property type="entry name" value="HSP70_C_sf"/>
</dbReference>
<feature type="compositionally biased region" description="Acidic residues" evidence="5">
    <location>
        <begin position="601"/>
        <end position="615"/>
    </location>
</feature>
<feature type="compositionally biased region" description="Basic and acidic residues" evidence="5">
    <location>
        <begin position="934"/>
        <end position="945"/>
    </location>
</feature>
<dbReference type="InterPro" id="IPR013126">
    <property type="entry name" value="Hsp_70_fam"/>
</dbReference>
<reference evidence="8 9" key="1">
    <citation type="submission" date="2021-02" db="EMBL/GenBank/DDBJ databases">
        <title>Variation within the Batrachochytrium salamandrivorans European outbreak.</title>
        <authorList>
            <person name="Kelly M."/>
            <person name="Pasmans F."/>
            <person name="Shea T.P."/>
            <person name="Munoz J.F."/>
            <person name="Carranza S."/>
            <person name="Cuomo C.A."/>
            <person name="Martel A."/>
        </authorList>
    </citation>
    <scope>NUCLEOTIDE SEQUENCE [LARGE SCALE GENOMIC DNA]</scope>
    <source>
        <strain evidence="8 9">AMFP18/2</strain>
    </source>
</reference>
<dbReference type="CDD" id="cd10230">
    <property type="entry name" value="ASKHA_NBD_HSP70_HYOU1"/>
    <property type="match status" value="1"/>
</dbReference>
<dbReference type="Proteomes" id="UP001648503">
    <property type="component" value="Unassembled WGS sequence"/>
</dbReference>
<feature type="chain" id="PRO_5047442869" evidence="7">
    <location>
        <begin position="22"/>
        <end position="987"/>
    </location>
</feature>
<dbReference type="SUPFAM" id="SSF53067">
    <property type="entry name" value="Actin-like ATPase domain"/>
    <property type="match status" value="2"/>
</dbReference>
<keyword evidence="7" id="KW-0732">Signal</keyword>
<dbReference type="SUPFAM" id="SSF100934">
    <property type="entry name" value="Heat shock protein 70kD (HSP70), C-terminal subdomain"/>
    <property type="match status" value="1"/>
</dbReference>
<dbReference type="PANTHER" id="PTHR45639">
    <property type="entry name" value="HSC70CB, ISOFORM G-RELATED"/>
    <property type="match status" value="1"/>
</dbReference>
<evidence type="ECO:0000313" key="9">
    <source>
        <dbReference type="Proteomes" id="UP001648503"/>
    </source>
</evidence>
<dbReference type="Gene3D" id="1.20.1270.10">
    <property type="match status" value="1"/>
</dbReference>
<keyword evidence="4" id="KW-0143">Chaperone</keyword>
<feature type="compositionally biased region" description="Basic and acidic residues" evidence="5">
    <location>
        <begin position="616"/>
        <end position="639"/>
    </location>
</feature>
<evidence type="ECO:0000256" key="2">
    <source>
        <dbReference type="ARBA" id="ARBA00022824"/>
    </source>
</evidence>
<keyword evidence="3" id="KW-0067">ATP-binding</keyword>
<evidence type="ECO:0000256" key="4">
    <source>
        <dbReference type="ARBA" id="ARBA00023186"/>
    </source>
</evidence>
<evidence type="ECO:0000256" key="7">
    <source>
        <dbReference type="SAM" id="SignalP"/>
    </source>
</evidence>
<sequence length="987" mass="109015">MLCFGQLAVLSLGMAVLPTMASMASKESMSSVTSMTAVAAILGISCMFPASVSSTVIGVDYGTDWLKMAMVKPGGVLETVLNGESKRKTAAVVNIRNGVRTYGSEAVGLGMRFPENTYINVKSILGKNFSHAEAAMHRITFPTAMIEDSKRNTIRFQHDQSTTYSAEELSAMLLAYAKRQAASYSGSFVSGAVITVPPYYSHFERQAILDAAEIADLKVFQLINDETAVAINYALGKKFPEPKYHIFYDMGAGSTIASLVYFKTDVVTKYGKNRTVIEVEVKAVSHDETLGGNSIDVRLQHYLATMFNSMNHQNLDGGSIYDSPRALARLLKEANRVKHILSANHDTMASVENLYKGLDFRGKIERNDLKMLCFDIIERVSKPLTDVLSQAKLTLSDIESVVLVGGSVRVPDIQAAIIKTVGEDKIARNVDGDEAAVHGAVFHSAAVSSQFRLGIEMKIKDLNSKPMYIIHKQEPKVLNGPSNDVDTELFTKDTYLGTKKLLTFKRVSDFEFSVNYKQSKGELVPIAQVKVNGVTAAMEKYKGKITQAPAVKVSFTLNESGILVMSGAQAIFELDVATKEKSSLKDTVLNFFSTGKGDSETVQEDVTNESEEEASEQTKVDKSKSKEKKTSKVTDKDATTNDTNSTQAVTASEAKASVVERVKLDLEIEWKTIHPLTKEEKKNSRSVLAAMDVEDRAREDREASRNTLESYLYRCKELVSDDDAAQFATSEEFEALKAAIAEQSEWLEDNSETAVVSELTERYSSLKKLRGKIAFRRSQAQKRPDAIAAYKAKLDTSLGKLQTYLNATHEDGASLYNAEDLESFKKVIEGESEWFEKTHAEQEKLSLNEDPVLKTKDLDNRMRTFELMMSLLNPIARPPKPERKTKTETTSAEASTTETASEEKDVESSDAAAESDTSSSAEKEEEVPATSETADEKEKAPKSEEPDSHLILNLILNLIPPLLLTMNSKCHLLPLVLFLFFIFFWGR</sequence>
<comment type="caution">
    <text evidence="8">The sequence shown here is derived from an EMBL/GenBank/DDBJ whole genome shotgun (WGS) entry which is preliminary data.</text>
</comment>
<name>A0ABQ8FAF4_9FUNG</name>
<keyword evidence="6" id="KW-0812">Transmembrane</keyword>
<evidence type="ECO:0000256" key="5">
    <source>
        <dbReference type="SAM" id="MobiDB-lite"/>
    </source>
</evidence>
<dbReference type="Gene3D" id="2.60.34.10">
    <property type="entry name" value="Substrate Binding Domain Of DNAk, Chain A, domain 1"/>
    <property type="match status" value="1"/>
</dbReference>
<evidence type="ECO:0000256" key="1">
    <source>
        <dbReference type="ARBA" id="ARBA00022741"/>
    </source>
</evidence>
<keyword evidence="6" id="KW-1133">Transmembrane helix</keyword>
<keyword evidence="2" id="KW-0256">Endoplasmic reticulum</keyword>
<feature type="compositionally biased region" description="Polar residues" evidence="5">
    <location>
        <begin position="640"/>
        <end position="650"/>
    </location>
</feature>
<organism evidence="8 9">
    <name type="scientific">Batrachochytrium salamandrivorans</name>
    <dbReference type="NCBI Taxonomy" id="1357716"/>
    <lineage>
        <taxon>Eukaryota</taxon>
        <taxon>Fungi</taxon>
        <taxon>Fungi incertae sedis</taxon>
        <taxon>Chytridiomycota</taxon>
        <taxon>Chytridiomycota incertae sedis</taxon>
        <taxon>Chytridiomycetes</taxon>
        <taxon>Rhizophydiales</taxon>
        <taxon>Rhizophydiales incertae sedis</taxon>
        <taxon>Batrachochytrium</taxon>
    </lineage>
</organism>
<dbReference type="PANTHER" id="PTHR45639:SF3">
    <property type="entry name" value="HYPOXIA UP-REGULATED PROTEIN 1"/>
    <property type="match status" value="1"/>
</dbReference>